<name>A0AAE1VHY5_9SOLA</name>
<dbReference type="EMBL" id="JAVYJV010000010">
    <property type="protein sequence ID" value="KAK4361030.1"/>
    <property type="molecule type" value="Genomic_DNA"/>
</dbReference>
<evidence type="ECO:0000259" key="6">
    <source>
        <dbReference type="SMART" id="SM00385"/>
    </source>
</evidence>
<keyword evidence="9" id="KW-1185">Reference proteome</keyword>
<reference evidence="8" key="1">
    <citation type="submission" date="2023-12" db="EMBL/GenBank/DDBJ databases">
        <title>Genome assembly of Anisodus tanguticus.</title>
        <authorList>
            <person name="Wang Y.-J."/>
        </authorList>
    </citation>
    <scope>NUCLEOTIDE SEQUENCE</scope>
    <source>
        <strain evidence="8">KB-2021</strain>
        <tissue evidence="8">Leaf</tissue>
    </source>
</reference>
<dbReference type="FunFam" id="1.10.472.10:FF:000060">
    <property type="entry name" value="D6-type cyclin"/>
    <property type="match status" value="1"/>
</dbReference>
<dbReference type="SMART" id="SM01332">
    <property type="entry name" value="Cyclin_C"/>
    <property type="match status" value="1"/>
</dbReference>
<evidence type="ECO:0000313" key="8">
    <source>
        <dbReference type="EMBL" id="KAK4361030.1"/>
    </source>
</evidence>
<proteinExistence type="inferred from homology"/>
<accession>A0AAE1VHY5</accession>
<sequence>MIPNFNGLTKGKMEFDLEYPLTGFEEHHFHAFSTLFDTESDHSPSFLAFKSTDVRFSLRRHSLFLISQAQSSYKFDDYIAYLAVNYIDRFLSKQVVLENKPWIVQILVIASLSLAAKMRNVDLPLSDIQRDVGLVFDAQSVKRMESLILTTLNWRLRSITPFSFLHFFISFFQIGDSSLTQPIKQRASDIIFGTQYEIKFFEHKPSILAASALLCAADELIPLQFSSCSAAISECQYLNKEELMNALTIMREMLIELRESIVDADSCSTLTPKSVLECERTRSQCETPINQDRDNIKRPRLSDLRDDQTFQISQVQ</sequence>
<keyword evidence="4" id="KW-0131">Cell cycle</keyword>
<dbReference type="InterPro" id="IPR006671">
    <property type="entry name" value="Cyclin_N"/>
</dbReference>
<organism evidence="8 9">
    <name type="scientific">Anisodus tanguticus</name>
    <dbReference type="NCBI Taxonomy" id="243964"/>
    <lineage>
        <taxon>Eukaryota</taxon>
        <taxon>Viridiplantae</taxon>
        <taxon>Streptophyta</taxon>
        <taxon>Embryophyta</taxon>
        <taxon>Tracheophyta</taxon>
        <taxon>Spermatophyta</taxon>
        <taxon>Magnoliopsida</taxon>
        <taxon>eudicotyledons</taxon>
        <taxon>Gunneridae</taxon>
        <taxon>Pentapetalae</taxon>
        <taxon>asterids</taxon>
        <taxon>lamiids</taxon>
        <taxon>Solanales</taxon>
        <taxon>Solanaceae</taxon>
        <taxon>Solanoideae</taxon>
        <taxon>Hyoscyameae</taxon>
        <taxon>Anisodus</taxon>
    </lineage>
</organism>
<evidence type="ECO:0000256" key="3">
    <source>
        <dbReference type="ARBA" id="ARBA00023127"/>
    </source>
</evidence>
<protein>
    <submittedName>
        <fullName evidence="8">Uncharacterized protein</fullName>
    </submittedName>
</protein>
<gene>
    <name evidence="8" type="ORF">RND71_019982</name>
</gene>
<dbReference type="Pfam" id="PF02984">
    <property type="entry name" value="Cyclin_C"/>
    <property type="match status" value="1"/>
</dbReference>
<comment type="caution">
    <text evidence="8">The sequence shown here is derived from an EMBL/GenBank/DDBJ whole genome shotgun (WGS) entry which is preliminary data.</text>
</comment>
<dbReference type="SUPFAM" id="SSF47954">
    <property type="entry name" value="Cyclin-like"/>
    <property type="match status" value="2"/>
</dbReference>
<dbReference type="AlphaFoldDB" id="A0AAE1VHY5"/>
<dbReference type="Pfam" id="PF00134">
    <property type="entry name" value="Cyclin_N"/>
    <property type="match status" value="1"/>
</dbReference>
<dbReference type="SMART" id="SM00385">
    <property type="entry name" value="CYCLIN"/>
    <property type="match status" value="1"/>
</dbReference>
<evidence type="ECO:0000259" key="7">
    <source>
        <dbReference type="SMART" id="SM01332"/>
    </source>
</evidence>
<evidence type="ECO:0000256" key="1">
    <source>
        <dbReference type="ARBA" id="ARBA00009065"/>
    </source>
</evidence>
<feature type="domain" description="Cyclin C-terminal" evidence="7">
    <location>
        <begin position="159"/>
        <end position="288"/>
    </location>
</feature>
<dbReference type="InterPro" id="IPR004367">
    <property type="entry name" value="Cyclin_C-dom"/>
</dbReference>
<comment type="similarity">
    <text evidence="1">Belongs to the cyclin family. Cyclin D subfamily.</text>
</comment>
<dbReference type="FunFam" id="1.10.472.10:FF:000040">
    <property type="entry name" value="D6-type cyclin"/>
    <property type="match status" value="1"/>
</dbReference>
<evidence type="ECO:0000256" key="5">
    <source>
        <dbReference type="RuleBase" id="RU000383"/>
    </source>
</evidence>
<dbReference type="InterPro" id="IPR036915">
    <property type="entry name" value="Cyclin-like_sf"/>
</dbReference>
<evidence type="ECO:0000313" key="9">
    <source>
        <dbReference type="Proteomes" id="UP001291623"/>
    </source>
</evidence>
<keyword evidence="2" id="KW-0132">Cell division</keyword>
<dbReference type="Gene3D" id="1.10.472.10">
    <property type="entry name" value="Cyclin-like"/>
    <property type="match status" value="2"/>
</dbReference>
<feature type="domain" description="Cyclin-like" evidence="6">
    <location>
        <begin position="64"/>
        <end position="150"/>
    </location>
</feature>
<dbReference type="InterPro" id="IPR039361">
    <property type="entry name" value="Cyclin"/>
</dbReference>
<dbReference type="PANTHER" id="PTHR10177">
    <property type="entry name" value="CYCLINS"/>
    <property type="match status" value="1"/>
</dbReference>
<dbReference type="Proteomes" id="UP001291623">
    <property type="component" value="Unassembled WGS sequence"/>
</dbReference>
<evidence type="ECO:0000256" key="4">
    <source>
        <dbReference type="ARBA" id="ARBA00023306"/>
    </source>
</evidence>
<dbReference type="GO" id="GO:0051301">
    <property type="term" value="P:cell division"/>
    <property type="evidence" value="ECO:0007669"/>
    <property type="project" value="UniProtKB-KW"/>
</dbReference>
<evidence type="ECO:0000256" key="2">
    <source>
        <dbReference type="ARBA" id="ARBA00022618"/>
    </source>
</evidence>
<keyword evidence="3 5" id="KW-0195">Cyclin</keyword>
<dbReference type="InterPro" id="IPR013763">
    <property type="entry name" value="Cyclin-like_dom"/>
</dbReference>